<accession>A0A5C3L1N6</accession>
<dbReference type="PANTHER" id="PTHR12993">
    <property type="entry name" value="N-ACETYLGLUCOSAMINYL-PHOSPHATIDYLINOSITOL DE-N-ACETYLASE-RELATED"/>
    <property type="match status" value="1"/>
</dbReference>
<dbReference type="EC" id="3.5.1.89" evidence="2"/>
<reference evidence="3 4" key="1">
    <citation type="journal article" date="2019" name="Nat. Ecol. Evol.">
        <title>Megaphylogeny resolves global patterns of mushroom evolution.</title>
        <authorList>
            <person name="Varga T."/>
            <person name="Krizsan K."/>
            <person name="Foldi C."/>
            <person name="Dima B."/>
            <person name="Sanchez-Garcia M."/>
            <person name="Sanchez-Ramirez S."/>
            <person name="Szollosi G.J."/>
            <person name="Szarkandi J.G."/>
            <person name="Papp V."/>
            <person name="Albert L."/>
            <person name="Andreopoulos W."/>
            <person name="Angelini C."/>
            <person name="Antonin V."/>
            <person name="Barry K.W."/>
            <person name="Bougher N.L."/>
            <person name="Buchanan P."/>
            <person name="Buyck B."/>
            <person name="Bense V."/>
            <person name="Catcheside P."/>
            <person name="Chovatia M."/>
            <person name="Cooper J."/>
            <person name="Damon W."/>
            <person name="Desjardin D."/>
            <person name="Finy P."/>
            <person name="Geml J."/>
            <person name="Haridas S."/>
            <person name="Hughes K."/>
            <person name="Justo A."/>
            <person name="Karasinski D."/>
            <person name="Kautmanova I."/>
            <person name="Kiss B."/>
            <person name="Kocsube S."/>
            <person name="Kotiranta H."/>
            <person name="LaButti K.M."/>
            <person name="Lechner B.E."/>
            <person name="Liimatainen K."/>
            <person name="Lipzen A."/>
            <person name="Lukacs Z."/>
            <person name="Mihaltcheva S."/>
            <person name="Morgado L.N."/>
            <person name="Niskanen T."/>
            <person name="Noordeloos M.E."/>
            <person name="Ohm R.A."/>
            <person name="Ortiz-Santana B."/>
            <person name="Ovrebo C."/>
            <person name="Racz N."/>
            <person name="Riley R."/>
            <person name="Savchenko A."/>
            <person name="Shiryaev A."/>
            <person name="Soop K."/>
            <person name="Spirin V."/>
            <person name="Szebenyi C."/>
            <person name="Tomsovsky M."/>
            <person name="Tulloss R.E."/>
            <person name="Uehling J."/>
            <person name="Grigoriev I.V."/>
            <person name="Vagvolgyi C."/>
            <person name="Papp T."/>
            <person name="Martin F.M."/>
            <person name="Miettinen O."/>
            <person name="Hibbett D.S."/>
            <person name="Nagy L.G."/>
        </authorList>
    </citation>
    <scope>NUCLEOTIDE SEQUENCE [LARGE SCALE GENOMIC DNA]</scope>
    <source>
        <strain evidence="3 4">CBS 121175</strain>
    </source>
</reference>
<dbReference type="EMBL" id="ML210173">
    <property type="protein sequence ID" value="TFK26578.1"/>
    <property type="molecule type" value="Genomic_DNA"/>
</dbReference>
<dbReference type="InterPro" id="IPR003737">
    <property type="entry name" value="GlcNAc_PI_deacetylase-related"/>
</dbReference>
<evidence type="ECO:0000313" key="4">
    <source>
        <dbReference type="Proteomes" id="UP000307440"/>
    </source>
</evidence>
<dbReference type="PANTHER" id="PTHR12993:SF11">
    <property type="entry name" value="N-ACETYLGLUCOSAMINYL-PHOSPHATIDYLINOSITOL DE-N-ACETYLASE"/>
    <property type="match status" value="1"/>
</dbReference>
<dbReference type="AlphaFoldDB" id="A0A5C3L1N6"/>
<name>A0A5C3L1N6_COPMA</name>
<gene>
    <name evidence="3" type="ORF">FA15DRAFT_588072</name>
</gene>
<organism evidence="3 4">
    <name type="scientific">Coprinopsis marcescibilis</name>
    <name type="common">Agaric fungus</name>
    <name type="synonym">Psathyrella marcescibilis</name>
    <dbReference type="NCBI Taxonomy" id="230819"/>
    <lineage>
        <taxon>Eukaryota</taxon>
        <taxon>Fungi</taxon>
        <taxon>Dikarya</taxon>
        <taxon>Basidiomycota</taxon>
        <taxon>Agaricomycotina</taxon>
        <taxon>Agaricomycetes</taxon>
        <taxon>Agaricomycetidae</taxon>
        <taxon>Agaricales</taxon>
        <taxon>Agaricineae</taxon>
        <taxon>Psathyrellaceae</taxon>
        <taxon>Coprinopsis</taxon>
    </lineage>
</organism>
<evidence type="ECO:0000256" key="2">
    <source>
        <dbReference type="ARBA" id="ARBA00012176"/>
    </source>
</evidence>
<comment type="similarity">
    <text evidence="1">Belongs to the PIGL family.</text>
</comment>
<keyword evidence="4" id="KW-1185">Reference proteome</keyword>
<sequence>MVSADNSRILLLTAHPDDEAMFFAPTLLALASSQTGANKPLEVFSLCVSVGNADGLGHIRPAELERSLEILGVVHKNRRIVDHPDLQDNFTALWDPKTIASVLHPYIIEHQIDTILTFDYGGISGHPNHRALQMGVQELWPLLQDQQRPRLFTLVTVPPIVKYSSVLAPALAKLDIHLSKVLKRVEVSLPPPQQAPMPVFISGVSQYKRGFKAMLAHKSQLVWFRWLYLLFSRYMWVNEWVEITP</sequence>
<dbReference type="UniPathway" id="UPA00196"/>
<dbReference type="Pfam" id="PF02585">
    <property type="entry name" value="PIG-L"/>
    <property type="match status" value="1"/>
</dbReference>
<dbReference type="Proteomes" id="UP000307440">
    <property type="component" value="Unassembled WGS sequence"/>
</dbReference>
<proteinExistence type="inferred from homology"/>
<dbReference type="InterPro" id="IPR024078">
    <property type="entry name" value="LmbE-like_dom_sf"/>
</dbReference>
<dbReference type="OrthoDB" id="440160at2759"/>
<protein>
    <recommendedName>
        <fullName evidence="2">N-acetylglucosaminylphosphatidylinositol deacetylase</fullName>
        <ecNumber evidence="2">3.5.1.89</ecNumber>
    </recommendedName>
</protein>
<dbReference type="Gene3D" id="3.40.50.10320">
    <property type="entry name" value="LmbE-like"/>
    <property type="match status" value="1"/>
</dbReference>
<evidence type="ECO:0000256" key="1">
    <source>
        <dbReference type="ARBA" id="ARBA00006066"/>
    </source>
</evidence>
<dbReference type="STRING" id="230819.A0A5C3L1N6"/>
<dbReference type="GO" id="GO:0016020">
    <property type="term" value="C:membrane"/>
    <property type="evidence" value="ECO:0007669"/>
    <property type="project" value="GOC"/>
</dbReference>
<evidence type="ECO:0000313" key="3">
    <source>
        <dbReference type="EMBL" id="TFK26578.1"/>
    </source>
</evidence>
<dbReference type="GO" id="GO:0005783">
    <property type="term" value="C:endoplasmic reticulum"/>
    <property type="evidence" value="ECO:0007669"/>
    <property type="project" value="TreeGrafter"/>
</dbReference>
<dbReference type="GO" id="GO:0000225">
    <property type="term" value="F:N-acetylglucosaminylphosphatidylinositol deacetylase activity"/>
    <property type="evidence" value="ECO:0007669"/>
    <property type="project" value="UniProtKB-EC"/>
</dbReference>
<dbReference type="GO" id="GO:0006506">
    <property type="term" value="P:GPI anchor biosynthetic process"/>
    <property type="evidence" value="ECO:0007669"/>
    <property type="project" value="UniProtKB-UniPathway"/>
</dbReference>
<dbReference type="SUPFAM" id="SSF102588">
    <property type="entry name" value="LmbE-like"/>
    <property type="match status" value="1"/>
</dbReference>